<dbReference type="PANTHER" id="PTHR33096:SF1">
    <property type="entry name" value="CXC1-LIKE CYSTEINE CLUSTER ASSOCIATED WITH KDZ TRANSPOSASES DOMAIN-CONTAINING PROTEIN"/>
    <property type="match status" value="1"/>
</dbReference>
<dbReference type="EMBL" id="AJIL01000123">
    <property type="protein sequence ID" value="KNE94105.1"/>
    <property type="molecule type" value="Genomic_DNA"/>
</dbReference>
<name>A0A0L0V477_9BASI</name>
<dbReference type="AlphaFoldDB" id="A0A0L0V477"/>
<dbReference type="PANTHER" id="PTHR33096">
    <property type="entry name" value="CXC2 DOMAIN-CONTAINING PROTEIN"/>
    <property type="match status" value="1"/>
</dbReference>
<dbReference type="InterPro" id="IPR041320">
    <property type="entry name" value="CxC1"/>
</dbReference>
<dbReference type="STRING" id="1165861.A0A0L0V477"/>
<organism evidence="3 4">
    <name type="scientific">Puccinia striiformis f. sp. tritici PST-78</name>
    <dbReference type="NCBI Taxonomy" id="1165861"/>
    <lineage>
        <taxon>Eukaryota</taxon>
        <taxon>Fungi</taxon>
        <taxon>Dikarya</taxon>
        <taxon>Basidiomycota</taxon>
        <taxon>Pucciniomycotina</taxon>
        <taxon>Pucciniomycetes</taxon>
        <taxon>Pucciniales</taxon>
        <taxon>Pucciniaceae</taxon>
        <taxon>Puccinia</taxon>
    </lineage>
</organism>
<evidence type="ECO:0000313" key="3">
    <source>
        <dbReference type="EMBL" id="KNE94105.1"/>
    </source>
</evidence>
<proteinExistence type="predicted"/>
<comment type="caution">
    <text evidence="3">The sequence shown here is derived from an EMBL/GenBank/DDBJ whole genome shotgun (WGS) entry which is preliminary data.</text>
</comment>
<evidence type="ECO:0000313" key="4">
    <source>
        <dbReference type="Proteomes" id="UP000054564"/>
    </source>
</evidence>
<feature type="domain" description="CxC1-like cysteine cluster associated with KDZ transposases" evidence="2">
    <location>
        <begin position="327"/>
        <end position="422"/>
    </location>
</feature>
<keyword evidence="4" id="KW-1185">Reference proteome</keyword>
<feature type="region of interest" description="Disordered" evidence="1">
    <location>
        <begin position="29"/>
        <end position="61"/>
    </location>
</feature>
<protein>
    <recommendedName>
        <fullName evidence="2">CxC1-like cysteine cluster associated with KDZ transposases domain-containing protein</fullName>
    </recommendedName>
</protein>
<feature type="region of interest" description="Disordered" evidence="1">
    <location>
        <begin position="1141"/>
        <end position="1177"/>
    </location>
</feature>
<gene>
    <name evidence="3" type="ORF">PSTG_12535</name>
</gene>
<reference evidence="4" key="1">
    <citation type="submission" date="2014-03" db="EMBL/GenBank/DDBJ databases">
        <title>The Genome Sequence of Puccinia striiformis f. sp. tritici PST-78.</title>
        <authorList>
            <consortium name="The Broad Institute Genome Sequencing Platform"/>
            <person name="Cuomo C."/>
            <person name="Hulbert S."/>
            <person name="Chen X."/>
            <person name="Walker B."/>
            <person name="Young S.K."/>
            <person name="Zeng Q."/>
            <person name="Gargeya S."/>
            <person name="Fitzgerald M."/>
            <person name="Haas B."/>
            <person name="Abouelleil A."/>
            <person name="Alvarado L."/>
            <person name="Arachchi H.M."/>
            <person name="Berlin A.M."/>
            <person name="Chapman S.B."/>
            <person name="Goldberg J."/>
            <person name="Griggs A."/>
            <person name="Gujja S."/>
            <person name="Hansen M."/>
            <person name="Howarth C."/>
            <person name="Imamovic A."/>
            <person name="Larimer J."/>
            <person name="McCowan C."/>
            <person name="Montmayeur A."/>
            <person name="Murphy C."/>
            <person name="Neiman D."/>
            <person name="Pearson M."/>
            <person name="Priest M."/>
            <person name="Roberts A."/>
            <person name="Saif S."/>
            <person name="Shea T."/>
            <person name="Sisk P."/>
            <person name="Sykes S."/>
            <person name="Wortman J."/>
            <person name="Nusbaum C."/>
            <person name="Birren B."/>
        </authorList>
    </citation>
    <scope>NUCLEOTIDE SEQUENCE [LARGE SCALE GENOMIC DNA]</scope>
    <source>
        <strain evidence="4">race PST-78</strain>
    </source>
</reference>
<evidence type="ECO:0000256" key="1">
    <source>
        <dbReference type="SAM" id="MobiDB-lite"/>
    </source>
</evidence>
<feature type="region of interest" description="Disordered" evidence="1">
    <location>
        <begin position="188"/>
        <end position="216"/>
    </location>
</feature>
<dbReference type="InterPro" id="IPR040521">
    <property type="entry name" value="KDZ"/>
</dbReference>
<accession>A0A0L0V477</accession>
<dbReference type="Pfam" id="PF18802">
    <property type="entry name" value="CxC1"/>
    <property type="match status" value="1"/>
</dbReference>
<dbReference type="OrthoDB" id="2507164at2759"/>
<dbReference type="Pfam" id="PF18758">
    <property type="entry name" value="KDZ"/>
    <property type="match status" value="1"/>
</dbReference>
<sequence length="1177" mass="132953">MLLTTHHRSFSRGLPHSIPFDHLDICPFNSDRTPPPSRQVDTLRPSDHSHITPSSSSNMLHNNTITHHRSFSRGLPHSIPFVHLDICPFNSDRTPPPSRQVVTLRPSDHSHITLSSSFNMLHITCPVPQSSHPRTNINTTSLLFFVLNHYSINTLQHTQSLLYSTLDHCSILAQMVRSAHPNFRAQTVDTRGTSRRNRTQRGWERNALQEQAEQDVIQRDIRTSQRLGHVDADHDPGPAVWEDIDGAHHADYEPHISSNTGQGLDEYIADLPSAAHASYHRARRYAEKRDRLHKEWLQLEQKTVAAYLLCQKNSANWTFVPKGIGWDGYTPISCSCVPSDIRSRNVACYDIISRQTPKWLPFCKCTPDVIRLIHYGFFASSPNKPRTAFSIRLVQFHHHLWESAVISASAFVKGLSAFLDARKAEASYARGGKYSKRNLRVPFSHSVDLYARILVNRRKILDVGLQLIRTDLWAAKCPRCFGPKQSEVKADPCEPCIMVMLDGNFQQRHYTHASKDNPDNSQYPRNFIPPSNISPDATAIAATDSAAAGIDPPCSDKHKAANDTRGKNTWEKCDDTGLFASTCRHDIPLMFVNIYKLGEKLYYPVTIIRNLLADFPGHKVGILYDLGCHLESHVRKRNLLLNRQSDLRFATSVFHAYVHEWSCQVKYNPRFNSWWGLTDGEGLERLWSFLSPLVSTLRVSTRQHRLNAIQARADYYTDQLNGTAAHWLLNKLEHAQEVQDSASRALAELYAQPNRFTPGRNYSSKFLNVQWRQEQAYHLNSNQTAQSQAIELGRLLCLTVEVNQSLTRPMTAAQMLARINTINNLAAELATHRELMGPQIGANVTATQADELAKLWYTKTELRRGFLALAEERQPLIRVTRPGESTTLRTHGQQSIMRALRERSGKLKIVLETYNTQAQAFKTHHPRIDPLTQTGIRHLAYYRRSVEEIRRLGWEARRAMAWGIEHHSRLLLLVTNIMGGVHTDDLIPDVAHPPGPGSFVPILNHTLLDSLENAADKIDVAFVVLHVALHAHLMLQLEWNEKIVHVFEKTHGPTQHAALLSDWKTQVERIQYVIDNRWLSGIPGAISFGLVALMNGGDRTEMDLEEVEPDPDEDNSDNEDDLEEAYLEDIGRILAATLLEDLEPEAGGATDGAGRTREEYGADVGPAAGSNVQPIEV</sequence>
<dbReference type="Proteomes" id="UP000054564">
    <property type="component" value="Unassembled WGS sequence"/>
</dbReference>
<evidence type="ECO:0000259" key="2">
    <source>
        <dbReference type="Pfam" id="PF18802"/>
    </source>
</evidence>